<evidence type="ECO:0000313" key="2">
    <source>
        <dbReference type="Proteomes" id="UP001187415"/>
    </source>
</evidence>
<protein>
    <submittedName>
        <fullName evidence="1">Uncharacterized protein</fullName>
    </submittedName>
</protein>
<name>A0AA88J3R2_CHASR</name>
<organism evidence="1 2">
    <name type="scientific">Channa striata</name>
    <name type="common">Snakehead murrel</name>
    <name type="synonym">Ophicephalus striatus</name>
    <dbReference type="NCBI Taxonomy" id="64152"/>
    <lineage>
        <taxon>Eukaryota</taxon>
        <taxon>Metazoa</taxon>
        <taxon>Chordata</taxon>
        <taxon>Craniata</taxon>
        <taxon>Vertebrata</taxon>
        <taxon>Euteleostomi</taxon>
        <taxon>Actinopterygii</taxon>
        <taxon>Neopterygii</taxon>
        <taxon>Teleostei</taxon>
        <taxon>Neoteleostei</taxon>
        <taxon>Acanthomorphata</taxon>
        <taxon>Anabantaria</taxon>
        <taxon>Anabantiformes</taxon>
        <taxon>Channoidei</taxon>
        <taxon>Channidae</taxon>
        <taxon>Channa</taxon>
    </lineage>
</organism>
<dbReference type="Proteomes" id="UP001187415">
    <property type="component" value="Unassembled WGS sequence"/>
</dbReference>
<proteinExistence type="predicted"/>
<dbReference type="EMBL" id="JAUPFM010000020">
    <property type="protein sequence ID" value="KAK2818525.1"/>
    <property type="molecule type" value="Genomic_DNA"/>
</dbReference>
<dbReference type="AlphaFoldDB" id="A0AA88J3R2"/>
<evidence type="ECO:0000313" key="1">
    <source>
        <dbReference type="EMBL" id="KAK2818525.1"/>
    </source>
</evidence>
<gene>
    <name evidence="1" type="ORF">Q5P01_024086</name>
</gene>
<reference evidence="1" key="1">
    <citation type="submission" date="2023-07" db="EMBL/GenBank/DDBJ databases">
        <title>Chromosome-level Genome Assembly of Striped Snakehead (Channa striata).</title>
        <authorList>
            <person name="Liu H."/>
        </authorList>
    </citation>
    <scope>NUCLEOTIDE SEQUENCE</scope>
    <source>
        <strain evidence="1">Gz</strain>
        <tissue evidence="1">Muscle</tissue>
    </source>
</reference>
<sequence>MVHRGRPACSWRLSSNFLATTSWPCPCWAQHSPCSLRLRAQSALIYCNSLLSMSTLSSTQRTPGSKK</sequence>
<comment type="caution">
    <text evidence="1">The sequence shown here is derived from an EMBL/GenBank/DDBJ whole genome shotgun (WGS) entry which is preliminary data.</text>
</comment>
<accession>A0AA88J3R2</accession>
<keyword evidence="2" id="KW-1185">Reference proteome</keyword>